<dbReference type="AlphaFoldDB" id="E1YCX4"/>
<name>E1YCX4_9BACT</name>
<organism evidence="1">
    <name type="scientific">uncultured Desulfobacterium sp</name>
    <dbReference type="NCBI Taxonomy" id="201089"/>
    <lineage>
        <taxon>Bacteria</taxon>
        <taxon>Pseudomonadati</taxon>
        <taxon>Thermodesulfobacteriota</taxon>
        <taxon>Desulfobacteria</taxon>
        <taxon>Desulfobacterales</taxon>
        <taxon>Desulfobacteriaceae</taxon>
        <taxon>Desulfobacterium</taxon>
        <taxon>environmental samples</taxon>
    </lineage>
</organism>
<protein>
    <submittedName>
        <fullName evidence="1">Uncharacterized protein</fullName>
    </submittedName>
</protein>
<reference evidence="1" key="1">
    <citation type="journal article" date="2011" name="Environ. Microbiol.">
        <title>Genomic insights into the metabolic potential of the polycyclic aromatic hydrocarbon degrading sulfate-reducing Deltaproteobacterium N47.</title>
        <authorList>
            <person name="Bergmann F."/>
            <person name="Selesi D."/>
            <person name="Weinmaier T."/>
            <person name="Tischler P."/>
            <person name="Rattei T."/>
            <person name="Meckenstock R.U."/>
        </authorList>
    </citation>
    <scope>NUCLEOTIDE SEQUENCE</scope>
</reference>
<dbReference type="EMBL" id="FR695868">
    <property type="protein sequence ID" value="CBX28418.1"/>
    <property type="molecule type" value="Genomic_DNA"/>
</dbReference>
<proteinExistence type="predicted"/>
<sequence>MTKEKKQHYKEPDELRQILEEVLKGKKYRLDCGHHFTYGTYLGNDITIRNGKHLTITCSQCGY</sequence>
<evidence type="ECO:0000313" key="1">
    <source>
        <dbReference type="EMBL" id="CBX28418.1"/>
    </source>
</evidence>
<accession>E1YCX4</accession>
<gene>
    <name evidence="1" type="ORF">N47_G37420</name>
</gene>